<reference evidence="4 5" key="1">
    <citation type="submission" date="2024-02" db="EMBL/GenBank/DDBJ databases">
        <authorList>
            <person name="Saticioglu I.B."/>
        </authorList>
    </citation>
    <scope>NUCLEOTIDE SEQUENCE [LARGE SCALE GENOMIC DNA]</scope>
    <source>
        <strain evidence="4 5">Mu-86</strain>
    </source>
</reference>
<evidence type="ECO:0000259" key="3">
    <source>
        <dbReference type="PROSITE" id="PS51186"/>
    </source>
</evidence>
<evidence type="ECO:0000313" key="4">
    <source>
        <dbReference type="EMBL" id="MEJ1155038.1"/>
    </source>
</evidence>
<dbReference type="PANTHER" id="PTHR43072">
    <property type="entry name" value="N-ACETYLTRANSFERASE"/>
    <property type="match status" value="1"/>
</dbReference>
<evidence type="ECO:0000256" key="2">
    <source>
        <dbReference type="ARBA" id="ARBA00023315"/>
    </source>
</evidence>
<comment type="caution">
    <text evidence="4">The sequence shown here is derived from an EMBL/GenBank/DDBJ whole genome shotgun (WGS) entry which is preliminary data.</text>
</comment>
<accession>A0ABU8LRZ9</accession>
<evidence type="ECO:0000313" key="5">
    <source>
        <dbReference type="Proteomes" id="UP001368654"/>
    </source>
</evidence>
<keyword evidence="5" id="KW-1185">Reference proteome</keyword>
<dbReference type="PROSITE" id="PS51186">
    <property type="entry name" value="GNAT"/>
    <property type="match status" value="1"/>
</dbReference>
<dbReference type="Gene3D" id="3.40.630.30">
    <property type="match status" value="1"/>
</dbReference>
<protein>
    <submittedName>
        <fullName evidence="4">N-acetyltransferase family protein</fullName>
    </submittedName>
</protein>
<proteinExistence type="predicted"/>
<organism evidence="4 5">
    <name type="scientific">Microbacterium marmarense</name>
    <dbReference type="NCBI Taxonomy" id="3122051"/>
    <lineage>
        <taxon>Bacteria</taxon>
        <taxon>Bacillati</taxon>
        <taxon>Actinomycetota</taxon>
        <taxon>Actinomycetes</taxon>
        <taxon>Micrococcales</taxon>
        <taxon>Microbacteriaceae</taxon>
        <taxon>Microbacterium</taxon>
    </lineage>
</organism>
<dbReference type="CDD" id="cd04301">
    <property type="entry name" value="NAT_SF"/>
    <property type="match status" value="1"/>
</dbReference>
<keyword evidence="2" id="KW-0012">Acyltransferase</keyword>
<dbReference type="InterPro" id="IPR000182">
    <property type="entry name" value="GNAT_dom"/>
</dbReference>
<dbReference type="Proteomes" id="UP001368654">
    <property type="component" value="Unassembled WGS sequence"/>
</dbReference>
<dbReference type="InterPro" id="IPR016181">
    <property type="entry name" value="Acyl_CoA_acyltransferase"/>
</dbReference>
<dbReference type="RefSeq" id="WP_337337451.1">
    <property type="nucleotide sequence ID" value="NZ_JBBDGL010000001.1"/>
</dbReference>
<gene>
    <name evidence="4" type="ORF">WDU96_05400</name>
</gene>
<dbReference type="PANTHER" id="PTHR43072:SF23">
    <property type="entry name" value="UPF0039 PROTEIN C11D3.02C"/>
    <property type="match status" value="1"/>
</dbReference>
<dbReference type="EMBL" id="JBBDGL010000001">
    <property type="protein sequence ID" value="MEJ1155038.1"/>
    <property type="molecule type" value="Genomic_DNA"/>
</dbReference>
<name>A0ABU8LRZ9_9MICO</name>
<keyword evidence="1" id="KW-0808">Transferase</keyword>
<feature type="domain" description="N-acetyltransferase" evidence="3">
    <location>
        <begin position="2"/>
        <end position="161"/>
    </location>
</feature>
<evidence type="ECO:0000256" key="1">
    <source>
        <dbReference type="ARBA" id="ARBA00022679"/>
    </source>
</evidence>
<dbReference type="Pfam" id="PF00583">
    <property type="entry name" value="Acetyltransf_1"/>
    <property type="match status" value="1"/>
</dbReference>
<dbReference type="SUPFAM" id="SSF55729">
    <property type="entry name" value="Acyl-CoA N-acyltransferases (Nat)"/>
    <property type="match status" value="1"/>
</dbReference>
<sequence>MMQVRTLDAADWPAVEMIYAAGIDDGLATFETSTPSWDSFDAGKLSIARFVAVDDGGTIAGWVAGSRVSSRPAYSGVVEHSVYVSPDARGRGVGRLLLMAFIAACESEGIWTIQASVFADNTASQRLHESLGFRVVGTRERIARAGSGPFAGTWRDTVLVERRSALAGSD</sequence>